<keyword evidence="2" id="KW-0808">Transferase</keyword>
<evidence type="ECO:0000256" key="4">
    <source>
        <dbReference type="ARBA" id="ARBA00022777"/>
    </source>
</evidence>
<dbReference type="Pfam" id="PF00069">
    <property type="entry name" value="Pkinase"/>
    <property type="match status" value="1"/>
</dbReference>
<dbReference type="WBParaSite" id="ACRNAN_scaffold25679.g30055.t1">
    <property type="protein sequence ID" value="ACRNAN_scaffold25679.g30055.t1"/>
    <property type="gene ID" value="ACRNAN_scaffold25679.g30055"/>
</dbReference>
<keyword evidence="1" id="KW-0723">Serine/threonine-protein kinase</keyword>
<organism evidence="7 8">
    <name type="scientific">Acrobeloides nanus</name>
    <dbReference type="NCBI Taxonomy" id="290746"/>
    <lineage>
        <taxon>Eukaryota</taxon>
        <taxon>Metazoa</taxon>
        <taxon>Ecdysozoa</taxon>
        <taxon>Nematoda</taxon>
        <taxon>Chromadorea</taxon>
        <taxon>Rhabditida</taxon>
        <taxon>Tylenchina</taxon>
        <taxon>Cephalobomorpha</taxon>
        <taxon>Cephaloboidea</taxon>
        <taxon>Cephalobidae</taxon>
        <taxon>Acrobeloides</taxon>
    </lineage>
</organism>
<evidence type="ECO:0000256" key="3">
    <source>
        <dbReference type="ARBA" id="ARBA00022741"/>
    </source>
</evidence>
<dbReference type="PROSITE" id="PS50011">
    <property type="entry name" value="PROTEIN_KINASE_DOM"/>
    <property type="match status" value="1"/>
</dbReference>
<evidence type="ECO:0000256" key="2">
    <source>
        <dbReference type="ARBA" id="ARBA00022679"/>
    </source>
</evidence>
<dbReference type="GO" id="GO:0005524">
    <property type="term" value="F:ATP binding"/>
    <property type="evidence" value="ECO:0007669"/>
    <property type="project" value="UniProtKB-KW"/>
</dbReference>
<protein>
    <submittedName>
        <fullName evidence="8">Protein kinase domain-containing protein</fullName>
    </submittedName>
</protein>
<dbReference type="PANTHER" id="PTHR24353">
    <property type="entry name" value="CYCLIC NUCLEOTIDE-DEPENDENT PROTEIN KINASE"/>
    <property type="match status" value="1"/>
</dbReference>
<proteinExistence type="predicted"/>
<dbReference type="Gene3D" id="1.10.510.10">
    <property type="entry name" value="Transferase(Phosphotransferase) domain 1"/>
    <property type="match status" value="1"/>
</dbReference>
<dbReference type="InterPro" id="IPR011009">
    <property type="entry name" value="Kinase-like_dom_sf"/>
</dbReference>
<accession>A0A914DGV7</accession>
<evidence type="ECO:0000313" key="8">
    <source>
        <dbReference type="WBParaSite" id="ACRNAN_scaffold25679.g30055.t1"/>
    </source>
</evidence>
<evidence type="ECO:0000313" key="7">
    <source>
        <dbReference type="Proteomes" id="UP000887540"/>
    </source>
</evidence>
<dbReference type="InterPro" id="IPR000719">
    <property type="entry name" value="Prot_kinase_dom"/>
</dbReference>
<reference evidence="8" key="1">
    <citation type="submission" date="2022-11" db="UniProtKB">
        <authorList>
            <consortium name="WormBaseParasite"/>
        </authorList>
    </citation>
    <scope>IDENTIFICATION</scope>
</reference>
<evidence type="ECO:0000259" key="6">
    <source>
        <dbReference type="PROSITE" id="PS50011"/>
    </source>
</evidence>
<keyword evidence="3" id="KW-0547">Nucleotide-binding</keyword>
<dbReference type="Proteomes" id="UP000887540">
    <property type="component" value="Unplaced"/>
</dbReference>
<keyword evidence="5" id="KW-0067">ATP-binding</keyword>
<keyword evidence="7" id="KW-1185">Reference proteome</keyword>
<dbReference type="SUPFAM" id="SSF56112">
    <property type="entry name" value="Protein kinase-like (PK-like)"/>
    <property type="match status" value="1"/>
</dbReference>
<feature type="domain" description="Protein kinase" evidence="6">
    <location>
        <begin position="1"/>
        <end position="78"/>
    </location>
</feature>
<evidence type="ECO:0000256" key="5">
    <source>
        <dbReference type="ARBA" id="ARBA00022840"/>
    </source>
</evidence>
<dbReference type="GO" id="GO:0004690">
    <property type="term" value="F:cyclic nucleotide-dependent protein kinase activity"/>
    <property type="evidence" value="ECO:0007669"/>
    <property type="project" value="UniProtKB-ARBA"/>
</dbReference>
<evidence type="ECO:0000256" key="1">
    <source>
        <dbReference type="ARBA" id="ARBA00022527"/>
    </source>
</evidence>
<dbReference type="PANTHER" id="PTHR24353:SF147">
    <property type="entry name" value="CGMP-DEPENDENT SERINE_THREONIN PROTEIN KINASE-RELATED"/>
    <property type="match status" value="1"/>
</dbReference>
<sequence length="78" mass="8547">MFSACKDNNASLKLRGSSIAIRLDTPDQKCPPGRVGIPHFMAPEVVANQDYDFQADMWSVGVLMYLLLSGKLPFTGSK</sequence>
<dbReference type="AlphaFoldDB" id="A0A914DGV7"/>
<name>A0A914DGV7_9BILA</name>
<keyword evidence="4" id="KW-0418">Kinase</keyword>